<evidence type="ECO:0000313" key="2">
    <source>
        <dbReference type="EMBL" id="ESR63153.1"/>
    </source>
</evidence>
<dbReference type="PANTHER" id="PTHR33513:SF21">
    <property type="entry name" value="JMJN DOMAIN-CONTAINING PROTEIN"/>
    <property type="match status" value="1"/>
</dbReference>
<dbReference type="Proteomes" id="UP000030687">
    <property type="component" value="Unassembled WGS sequence"/>
</dbReference>
<evidence type="ECO:0000313" key="3">
    <source>
        <dbReference type="Proteomes" id="UP000030687"/>
    </source>
</evidence>
<dbReference type="PANTHER" id="PTHR33513">
    <property type="entry name" value="OS06G0523300 PROTEIN"/>
    <property type="match status" value="1"/>
</dbReference>
<dbReference type="FunCoup" id="V4TRM4">
    <property type="interactions" value="25"/>
</dbReference>
<dbReference type="InParanoid" id="V4TRM4"/>
<gene>
    <name evidence="2" type="ORF">CICLE_v10017538mg</name>
</gene>
<dbReference type="STRING" id="85681.V4TRM4"/>
<accession>V4TRM4</accession>
<dbReference type="InterPro" id="IPR056139">
    <property type="entry name" value="DUF7722"/>
</dbReference>
<dbReference type="KEGG" id="cic:CICLE_v10017538mg"/>
<feature type="domain" description="DUF7722" evidence="1">
    <location>
        <begin position="112"/>
        <end position="157"/>
    </location>
</feature>
<dbReference type="Gramene" id="ESR63153">
    <property type="protein sequence ID" value="ESR63153"/>
    <property type="gene ID" value="CICLE_v10017538mg"/>
</dbReference>
<protein>
    <recommendedName>
        <fullName evidence="1">DUF7722 domain-containing protein</fullName>
    </recommendedName>
</protein>
<reference evidence="2 3" key="1">
    <citation type="submission" date="2013-10" db="EMBL/GenBank/DDBJ databases">
        <authorList>
            <consortium name="International Citrus Genome Consortium"/>
            <person name="Jenkins J."/>
            <person name="Schmutz J."/>
            <person name="Prochnik S."/>
            <person name="Rokhsar D."/>
            <person name="Gmitter F."/>
            <person name="Ollitrault P."/>
            <person name="Machado M."/>
            <person name="Talon M."/>
            <person name="Wincker P."/>
            <person name="Jaillon O."/>
            <person name="Morgante M."/>
        </authorList>
    </citation>
    <scope>NUCLEOTIDE SEQUENCE</scope>
    <source>
        <strain evidence="3">cv. Clemenules</strain>
    </source>
</reference>
<dbReference type="eggNOG" id="ENOG502S714">
    <property type="taxonomic scope" value="Eukaryota"/>
</dbReference>
<proteinExistence type="predicted"/>
<evidence type="ECO:0000259" key="1">
    <source>
        <dbReference type="Pfam" id="PF24847"/>
    </source>
</evidence>
<dbReference type="AlphaFoldDB" id="V4TRM4"/>
<organism evidence="2 3">
    <name type="scientific">Citrus clementina</name>
    <name type="common">Clementine</name>
    <name type="synonym">Citrus deliciosa x Citrus sinensis</name>
    <dbReference type="NCBI Taxonomy" id="85681"/>
    <lineage>
        <taxon>Eukaryota</taxon>
        <taxon>Viridiplantae</taxon>
        <taxon>Streptophyta</taxon>
        <taxon>Embryophyta</taxon>
        <taxon>Tracheophyta</taxon>
        <taxon>Spermatophyta</taxon>
        <taxon>Magnoliopsida</taxon>
        <taxon>eudicotyledons</taxon>
        <taxon>Gunneridae</taxon>
        <taxon>Pentapetalae</taxon>
        <taxon>rosids</taxon>
        <taxon>malvids</taxon>
        <taxon>Sapindales</taxon>
        <taxon>Rutaceae</taxon>
        <taxon>Aurantioideae</taxon>
        <taxon>Citrus</taxon>
    </lineage>
</organism>
<name>V4TRM4_CITCL</name>
<dbReference type="EMBL" id="KI536312">
    <property type="protein sequence ID" value="ESR63153.1"/>
    <property type="molecule type" value="Genomic_DNA"/>
</dbReference>
<dbReference type="Pfam" id="PF24847">
    <property type="entry name" value="DUF7722"/>
    <property type="match status" value="1"/>
</dbReference>
<keyword evidence="3" id="KW-1185">Reference proteome</keyword>
<sequence length="160" mass="18298">LIGRNHQLVTDQQLLLGFSRIRQLDSLTSLTSPIRSWLLIGFSRIRLSHATFSIIPRHQNDNKIECKGVVGYQNDHHHQVQANGVSSDSKVSDGLSQSVEACASGFQLPLHYPRYSKADYEKMEDWKLDMLLREYGLCFQGTPEEKRAFAMGAFLWPDQY</sequence>
<feature type="non-terminal residue" evidence="2">
    <location>
        <position position="1"/>
    </location>
</feature>